<accession>A0A0J0XD08</accession>
<name>A0A0J0XD08_9TREE</name>
<feature type="region of interest" description="Disordered" evidence="1">
    <location>
        <begin position="231"/>
        <end position="316"/>
    </location>
</feature>
<gene>
    <name evidence="2" type="ORF">CC85DRAFT_10377</name>
</gene>
<proteinExistence type="predicted"/>
<feature type="region of interest" description="Disordered" evidence="1">
    <location>
        <begin position="151"/>
        <end position="171"/>
    </location>
</feature>
<feature type="region of interest" description="Disordered" evidence="1">
    <location>
        <begin position="11"/>
        <end position="33"/>
    </location>
</feature>
<sequence length="438" mass="47132">MAFSSLADELDLDSGFPMSPSGPGLSLADEFGDMGGGGTLADELVDDLALPDYEAELEHERAHDLPLGLENGLGHPLEDTLGPDPVDKYGSLSRTPRRPTRGRGPRTPAGSMSIRVSRRLEMEEESDNEVDLAPLRATQAAGQRMLALLQAMDGPGSPSRDTSAVSRDRERDRVPLEERLAGHVARMGAAERVRDEQTREAVALVRDLDSMQLIVMEDDLAFVDALIHRDQSPRARRRPPALNFRDRETIREVDTDDEHERSPLSPLDHNSPLSSRWPDSPESPLHRRRPSSPLSPLSPSFPSLNGAPASPCLAPQPLRHRSTLAAATAELGAATSDAAEALNKLARASATAVQASAASGETNRQLRKLRVGVASLREGAEAEEAAQRGIDAWEASIAAGSAPDVRGVLAGLMAGFEERLTEMARMHEGLRRVSARAG</sequence>
<dbReference type="AlphaFoldDB" id="A0A0J0XD08"/>
<organism evidence="2 3">
    <name type="scientific">Cutaneotrichosporon oleaginosum</name>
    <dbReference type="NCBI Taxonomy" id="879819"/>
    <lineage>
        <taxon>Eukaryota</taxon>
        <taxon>Fungi</taxon>
        <taxon>Dikarya</taxon>
        <taxon>Basidiomycota</taxon>
        <taxon>Agaricomycotina</taxon>
        <taxon>Tremellomycetes</taxon>
        <taxon>Trichosporonales</taxon>
        <taxon>Trichosporonaceae</taxon>
        <taxon>Cutaneotrichosporon</taxon>
    </lineage>
</organism>
<keyword evidence="3" id="KW-1185">Reference proteome</keyword>
<reference evidence="2 3" key="1">
    <citation type="submission" date="2015-03" db="EMBL/GenBank/DDBJ databases">
        <title>Genomics and transcriptomics of the oil-accumulating basidiomycete yeast T. oleaginosus allow insights into substrate utilization and the diverse evolutionary trajectories of mating systems in fungi.</title>
        <authorList>
            <consortium name="DOE Joint Genome Institute"/>
            <person name="Kourist R."/>
            <person name="Kracht O."/>
            <person name="Bracharz F."/>
            <person name="Lipzen A."/>
            <person name="Nolan M."/>
            <person name="Ohm R."/>
            <person name="Grigoriev I."/>
            <person name="Sun S."/>
            <person name="Heitman J."/>
            <person name="Bruck T."/>
            <person name="Nowrousian M."/>
        </authorList>
    </citation>
    <scope>NUCLEOTIDE SEQUENCE [LARGE SCALE GENOMIC DNA]</scope>
    <source>
        <strain evidence="2 3">IBC0246</strain>
    </source>
</reference>
<evidence type="ECO:0000256" key="1">
    <source>
        <dbReference type="SAM" id="MobiDB-lite"/>
    </source>
</evidence>
<feature type="compositionally biased region" description="Basic residues" evidence="1">
    <location>
        <begin position="95"/>
        <end position="104"/>
    </location>
</feature>
<feature type="compositionally biased region" description="Basic and acidic residues" evidence="1">
    <location>
        <begin position="244"/>
        <end position="262"/>
    </location>
</feature>
<evidence type="ECO:0000313" key="3">
    <source>
        <dbReference type="Proteomes" id="UP000053611"/>
    </source>
</evidence>
<dbReference type="EMBL" id="KQ087276">
    <property type="protein sequence ID" value="KLT38938.1"/>
    <property type="molecule type" value="Genomic_DNA"/>
</dbReference>
<evidence type="ECO:0000313" key="2">
    <source>
        <dbReference type="EMBL" id="KLT38938.1"/>
    </source>
</evidence>
<feature type="compositionally biased region" description="Low complexity" evidence="1">
    <location>
        <begin position="291"/>
        <end position="304"/>
    </location>
</feature>
<protein>
    <submittedName>
        <fullName evidence="2">Uncharacterized protein</fullName>
    </submittedName>
</protein>
<dbReference type="GeneID" id="28979879"/>
<dbReference type="Proteomes" id="UP000053611">
    <property type="component" value="Unassembled WGS sequence"/>
</dbReference>
<feature type="region of interest" description="Disordered" evidence="1">
    <location>
        <begin position="66"/>
        <end position="111"/>
    </location>
</feature>
<dbReference type="RefSeq" id="XP_018275429.1">
    <property type="nucleotide sequence ID" value="XM_018419276.1"/>
</dbReference>